<dbReference type="InterPro" id="IPR002178">
    <property type="entry name" value="PTS_EIIA_type-2_dom"/>
</dbReference>
<dbReference type="SUPFAM" id="SSF55804">
    <property type="entry name" value="Phoshotransferase/anion transport protein"/>
    <property type="match status" value="1"/>
</dbReference>
<dbReference type="Gene3D" id="1.10.1790.10">
    <property type="entry name" value="PRD domain"/>
    <property type="match status" value="2"/>
</dbReference>
<dbReference type="AlphaFoldDB" id="A0A095ZCG4"/>
<feature type="domain" description="PTS EIIA type-2" evidence="7">
    <location>
        <begin position="518"/>
        <end position="661"/>
    </location>
</feature>
<evidence type="ECO:0000256" key="4">
    <source>
        <dbReference type="ARBA" id="ARBA00023125"/>
    </source>
</evidence>
<accession>A0A095ZCG4</accession>
<dbReference type="PROSITE" id="PS00894">
    <property type="entry name" value="HTH_DEOR_1"/>
    <property type="match status" value="1"/>
</dbReference>
<dbReference type="RefSeq" id="WP_037325910.1">
    <property type="nucleotide sequence ID" value="NZ_JRMW01000004.1"/>
</dbReference>
<evidence type="ECO:0000256" key="2">
    <source>
        <dbReference type="ARBA" id="ARBA00022737"/>
    </source>
</evidence>
<evidence type="ECO:0000256" key="1">
    <source>
        <dbReference type="ARBA" id="ARBA00022679"/>
    </source>
</evidence>
<organism evidence="10 11">
    <name type="scientific">Anaerococcus lactolyticus S7-1-13</name>
    <dbReference type="NCBI Taxonomy" id="1284686"/>
    <lineage>
        <taxon>Bacteria</taxon>
        <taxon>Bacillati</taxon>
        <taxon>Bacillota</taxon>
        <taxon>Tissierellia</taxon>
        <taxon>Tissierellales</taxon>
        <taxon>Peptoniphilaceae</taxon>
        <taxon>Anaerococcus</taxon>
    </lineage>
</organism>
<proteinExistence type="predicted"/>
<dbReference type="eggNOG" id="COG3711">
    <property type="taxonomic scope" value="Bacteria"/>
</dbReference>
<dbReference type="GO" id="GO:0009401">
    <property type="term" value="P:phosphoenolpyruvate-dependent sugar phosphotransferase system"/>
    <property type="evidence" value="ECO:0007669"/>
    <property type="project" value="InterPro"/>
</dbReference>
<dbReference type="Gene3D" id="3.40.930.10">
    <property type="entry name" value="Mannitol-specific EII, Chain A"/>
    <property type="match status" value="1"/>
</dbReference>
<dbReference type="PROSITE" id="PS51372">
    <property type="entry name" value="PRD_2"/>
    <property type="match status" value="1"/>
</dbReference>
<name>A0A095ZCG4_9FIRM</name>
<evidence type="ECO:0000313" key="11">
    <source>
        <dbReference type="Proteomes" id="UP000029579"/>
    </source>
</evidence>
<dbReference type="GO" id="GO:0003700">
    <property type="term" value="F:DNA-binding transcription factor activity"/>
    <property type="evidence" value="ECO:0007669"/>
    <property type="project" value="InterPro"/>
</dbReference>
<evidence type="ECO:0000259" key="7">
    <source>
        <dbReference type="PROSITE" id="PS51094"/>
    </source>
</evidence>
<dbReference type="InterPro" id="IPR036634">
    <property type="entry name" value="PRD_sf"/>
</dbReference>
<dbReference type="Pfam" id="PF00359">
    <property type="entry name" value="PTS_EIIA_2"/>
    <property type="match status" value="1"/>
</dbReference>
<dbReference type="Pfam" id="PF00874">
    <property type="entry name" value="PRD"/>
    <property type="match status" value="2"/>
</dbReference>
<dbReference type="PANTHER" id="PTHR30185">
    <property type="entry name" value="CRYPTIC BETA-GLUCOSIDE BGL OPERON ANTITERMINATOR"/>
    <property type="match status" value="1"/>
</dbReference>
<keyword evidence="2" id="KW-0677">Repeat</keyword>
<dbReference type="Gene3D" id="3.40.50.2300">
    <property type="match status" value="1"/>
</dbReference>
<dbReference type="CDD" id="cd05568">
    <property type="entry name" value="PTS_IIB_bgl_like"/>
    <property type="match status" value="1"/>
</dbReference>
<dbReference type="InterPro" id="IPR013011">
    <property type="entry name" value="PTS_EIIB_2"/>
</dbReference>
<protein>
    <recommendedName>
        <fullName evidence="12">PTS system EIIA component</fullName>
    </recommendedName>
</protein>
<dbReference type="GO" id="GO:0008982">
    <property type="term" value="F:protein-N(PI)-phosphohistidine-sugar phosphotransferase activity"/>
    <property type="evidence" value="ECO:0007669"/>
    <property type="project" value="InterPro"/>
</dbReference>
<evidence type="ECO:0008006" key="12">
    <source>
        <dbReference type="Google" id="ProtNLM"/>
    </source>
</evidence>
<dbReference type="InterPro" id="IPR018356">
    <property type="entry name" value="Tscrpt_reg_HTH_DeoR_CS"/>
</dbReference>
<sequence length="665" mass="77889">MSINRRRLEILRSVTLKNKIKMISILEEFKVSDRTIRNDLIQINNYLKKFTDNEVVIKNGSLMYDNIGIFSDTLKTINLNSYILDNNERIILEIYILLVSNDYVTTTYISDLLLVSQSSVFNDIDVIKSKIKNYNLNLDTSPGKGLLIEGKEINIRNLFYNIIGHYFYLINIIENTNFKEPIFSRYLETKNYIYEIIGKIEHKYNIIFSEDSFRTLYNYLIYITHRIRNNRVLKVDFLESRISNISKDIANILEERYKIKINDSEILMINDLIESLEYKYIGYQVVNTIESQFLTRYIIDYVSEKINIPLFMDYKLYESLSFHIERMKNNNHIGNPIDYDEEILNLVVNNKRLYDVVRESLENSDDYFKKSLNDSEIYYIIIYLYISIEKLLNQIIKELKIVIVCNSGIGTSQLMLLKLKDLFGFKNIQTITSRQLNDSFINKSDLILSTVSLSAETSDYIKVSPMITEKDATLITSLIFQIGHKKLRKIKSIKNSKVIFNSLDNNYVEELDAKGIDYYLTRDNVILDVDAKDWRESIRLSGDILLKSNKISKNYIDNMIKNVEDYGPYIVIKKGIALPHAEISEDVKETGFSLIRLKNPVTYDAGKLDPIKYVCALAANEKKNYIKALFDFNNLINNKEFMEHLDRAKDSIEVEHLIKKFIQEK</sequence>
<reference evidence="10 11" key="1">
    <citation type="submission" date="2014-07" db="EMBL/GenBank/DDBJ databases">
        <authorList>
            <person name="McCorrison J."/>
            <person name="Sanka R."/>
            <person name="Torralba M."/>
            <person name="Gillis M."/>
            <person name="Haft D.H."/>
            <person name="Methe B."/>
            <person name="Sutton G."/>
            <person name="Nelson K.E."/>
        </authorList>
    </citation>
    <scope>NUCLEOTIDE SEQUENCE [LARGE SCALE GENOMIC DNA]</scope>
    <source>
        <strain evidence="10 11">S7-1-13</strain>
    </source>
</reference>
<keyword evidence="3" id="KW-0805">Transcription regulation</keyword>
<dbReference type="PROSITE" id="PS51094">
    <property type="entry name" value="PTS_EIIA_TYPE_2"/>
    <property type="match status" value="1"/>
</dbReference>
<feature type="domain" description="PRD" evidence="9">
    <location>
        <begin position="286"/>
        <end position="394"/>
    </location>
</feature>
<evidence type="ECO:0000259" key="9">
    <source>
        <dbReference type="PROSITE" id="PS51372"/>
    </source>
</evidence>
<evidence type="ECO:0000259" key="8">
    <source>
        <dbReference type="PROSITE" id="PS51099"/>
    </source>
</evidence>
<dbReference type="InterPro" id="IPR050661">
    <property type="entry name" value="BglG_antiterminators"/>
</dbReference>
<dbReference type="InterPro" id="IPR036095">
    <property type="entry name" value="PTS_EIIB-like_sf"/>
</dbReference>
<keyword evidence="4" id="KW-0238">DNA-binding</keyword>
<keyword evidence="5" id="KW-0010">Activator</keyword>
<evidence type="ECO:0000313" key="10">
    <source>
        <dbReference type="EMBL" id="KGF06184.1"/>
    </source>
</evidence>
<dbReference type="InterPro" id="IPR011608">
    <property type="entry name" value="PRD"/>
</dbReference>
<keyword evidence="6" id="KW-0804">Transcription</keyword>
<dbReference type="GO" id="GO:0003677">
    <property type="term" value="F:DNA binding"/>
    <property type="evidence" value="ECO:0007669"/>
    <property type="project" value="UniProtKB-KW"/>
</dbReference>
<dbReference type="Pfam" id="PF05043">
    <property type="entry name" value="Mga"/>
    <property type="match status" value="1"/>
</dbReference>
<dbReference type="SUPFAM" id="SSF52794">
    <property type="entry name" value="PTS system IIB component-like"/>
    <property type="match status" value="1"/>
</dbReference>
<dbReference type="InterPro" id="IPR036388">
    <property type="entry name" value="WH-like_DNA-bd_sf"/>
</dbReference>
<dbReference type="CDD" id="cd00211">
    <property type="entry name" value="PTS_IIA_fru"/>
    <property type="match status" value="1"/>
</dbReference>
<dbReference type="OrthoDB" id="3175596at2"/>
<comment type="caution">
    <text evidence="10">The sequence shown here is derived from an EMBL/GenBank/DDBJ whole genome shotgun (WGS) entry which is preliminary data.</text>
</comment>
<feature type="domain" description="PTS EIIB type-2" evidence="8">
    <location>
        <begin position="399"/>
        <end position="487"/>
    </location>
</feature>
<dbReference type="InterPro" id="IPR016152">
    <property type="entry name" value="PTrfase/Anion_transptr"/>
</dbReference>
<dbReference type="PROSITE" id="PS51099">
    <property type="entry name" value="PTS_EIIB_TYPE_2"/>
    <property type="match status" value="1"/>
</dbReference>
<dbReference type="Gene3D" id="1.10.10.10">
    <property type="entry name" value="Winged helix-like DNA-binding domain superfamily/Winged helix DNA-binding domain"/>
    <property type="match status" value="1"/>
</dbReference>
<dbReference type="Proteomes" id="UP000029579">
    <property type="component" value="Unassembled WGS sequence"/>
</dbReference>
<dbReference type="eggNOG" id="COG1762">
    <property type="taxonomic scope" value="Bacteria"/>
</dbReference>
<evidence type="ECO:0000256" key="5">
    <source>
        <dbReference type="ARBA" id="ARBA00023159"/>
    </source>
</evidence>
<gene>
    <name evidence="10" type="ORF">HMPREF1630_00170</name>
</gene>
<dbReference type="EMBL" id="JRMW01000004">
    <property type="protein sequence ID" value="KGF06184.1"/>
    <property type="molecule type" value="Genomic_DNA"/>
</dbReference>
<dbReference type="SUPFAM" id="SSF63520">
    <property type="entry name" value="PTS-regulatory domain, PRD"/>
    <property type="match status" value="2"/>
</dbReference>
<dbReference type="PANTHER" id="PTHR30185:SF18">
    <property type="entry name" value="TRANSCRIPTIONAL REGULATOR MTLR"/>
    <property type="match status" value="1"/>
</dbReference>
<evidence type="ECO:0000256" key="6">
    <source>
        <dbReference type="ARBA" id="ARBA00023163"/>
    </source>
</evidence>
<dbReference type="InterPro" id="IPR007737">
    <property type="entry name" value="Mga_HTH"/>
</dbReference>
<keyword evidence="1" id="KW-0808">Transferase</keyword>
<evidence type="ECO:0000256" key="3">
    <source>
        <dbReference type="ARBA" id="ARBA00023015"/>
    </source>
</evidence>